<dbReference type="GO" id="GO:0022843">
    <property type="term" value="F:voltage-gated monoatomic cation channel activity"/>
    <property type="evidence" value="ECO:0007669"/>
    <property type="project" value="UniProtKB-ARBA"/>
</dbReference>
<dbReference type="InterPro" id="IPR027359">
    <property type="entry name" value="Volt_channel_dom_sf"/>
</dbReference>
<evidence type="ECO:0000259" key="13">
    <source>
        <dbReference type="Pfam" id="PF16905"/>
    </source>
</evidence>
<dbReference type="PANTHER" id="PTHR10037:SF62">
    <property type="entry name" value="SODIUM CHANNEL PROTEIN 60E"/>
    <property type="match status" value="1"/>
</dbReference>
<dbReference type="OMA" id="DPFYHNQ"/>
<dbReference type="GO" id="GO:0005248">
    <property type="term" value="F:voltage-gated sodium channel activity"/>
    <property type="evidence" value="ECO:0007669"/>
    <property type="project" value="TreeGrafter"/>
</dbReference>
<keyword evidence="8 11" id="KW-0472">Membrane</keyword>
<keyword evidence="6 11" id="KW-1133">Transmembrane helix</keyword>
<evidence type="ECO:0000256" key="5">
    <source>
        <dbReference type="ARBA" id="ARBA00022882"/>
    </source>
</evidence>
<dbReference type="PANTHER" id="PTHR10037">
    <property type="entry name" value="VOLTAGE-GATED CATION CHANNEL CALCIUM AND SODIUM"/>
    <property type="match status" value="1"/>
</dbReference>
<feature type="transmembrane region" description="Helical" evidence="11">
    <location>
        <begin position="980"/>
        <end position="1004"/>
    </location>
</feature>
<dbReference type="PaxDb" id="55529-EKX44430"/>
<evidence type="ECO:0000259" key="12">
    <source>
        <dbReference type="Pfam" id="PF00520"/>
    </source>
</evidence>
<feature type="domain" description="Ion transport" evidence="12">
    <location>
        <begin position="24"/>
        <end position="345"/>
    </location>
</feature>
<evidence type="ECO:0000256" key="4">
    <source>
        <dbReference type="ARBA" id="ARBA00022737"/>
    </source>
</evidence>
<feature type="transmembrane region" description="Helical" evidence="11">
    <location>
        <begin position="440"/>
        <end position="460"/>
    </location>
</feature>
<dbReference type="Proteomes" id="UP000011087">
    <property type="component" value="Unassembled WGS sequence"/>
</dbReference>
<reference evidence="16" key="2">
    <citation type="submission" date="2012-11" db="EMBL/GenBank/DDBJ databases">
        <authorList>
            <person name="Kuo A."/>
            <person name="Curtis B.A."/>
            <person name="Tanifuji G."/>
            <person name="Burki F."/>
            <person name="Gruber A."/>
            <person name="Irimia M."/>
            <person name="Maruyama S."/>
            <person name="Arias M.C."/>
            <person name="Ball S.G."/>
            <person name="Gile G.H."/>
            <person name="Hirakawa Y."/>
            <person name="Hopkins J.F."/>
            <person name="Rensing S.A."/>
            <person name="Schmutz J."/>
            <person name="Symeonidi A."/>
            <person name="Elias M."/>
            <person name="Eveleigh R.J."/>
            <person name="Herman E.K."/>
            <person name="Klute M.J."/>
            <person name="Nakayama T."/>
            <person name="Obornik M."/>
            <person name="Reyes-Prieto A."/>
            <person name="Armbrust E.V."/>
            <person name="Aves S.J."/>
            <person name="Beiko R.G."/>
            <person name="Coutinho P."/>
            <person name="Dacks J.B."/>
            <person name="Durnford D.G."/>
            <person name="Fast N.M."/>
            <person name="Green B.R."/>
            <person name="Grisdale C."/>
            <person name="Hempe F."/>
            <person name="Henrissat B."/>
            <person name="Hoppner M.P."/>
            <person name="Ishida K.-I."/>
            <person name="Kim E."/>
            <person name="Koreny L."/>
            <person name="Kroth P.G."/>
            <person name="Liu Y."/>
            <person name="Malik S.-B."/>
            <person name="Maier U.G."/>
            <person name="McRose D."/>
            <person name="Mock T."/>
            <person name="Neilson J.A."/>
            <person name="Onodera N.T."/>
            <person name="Poole A.M."/>
            <person name="Pritham E.J."/>
            <person name="Richards T.A."/>
            <person name="Rocap G."/>
            <person name="Roy S.W."/>
            <person name="Sarai C."/>
            <person name="Schaack S."/>
            <person name="Shirato S."/>
            <person name="Slamovits C.H."/>
            <person name="Spencer D.F."/>
            <person name="Suzuki S."/>
            <person name="Worden A.Z."/>
            <person name="Zauner S."/>
            <person name="Barry K."/>
            <person name="Bell C."/>
            <person name="Bharti A.K."/>
            <person name="Crow J.A."/>
            <person name="Grimwood J."/>
            <person name="Kramer R."/>
            <person name="Lindquist E."/>
            <person name="Lucas S."/>
            <person name="Salamov A."/>
            <person name="McFadden G.I."/>
            <person name="Lane C.E."/>
            <person name="Keeling P.J."/>
            <person name="Gray M.W."/>
            <person name="Grigoriev I.V."/>
            <person name="Archibald J.M."/>
        </authorList>
    </citation>
    <scope>NUCLEOTIDE SEQUENCE</scope>
    <source>
        <strain evidence="16">CCMP2712</strain>
    </source>
</reference>
<dbReference type="EnsemblProtists" id="EKX44430">
    <property type="protein sequence ID" value="EKX44430"/>
    <property type="gene ID" value="GUITHDRAFT_72189"/>
</dbReference>
<dbReference type="Pfam" id="PF00520">
    <property type="entry name" value="Ion_trans"/>
    <property type="match status" value="4"/>
</dbReference>
<gene>
    <name evidence="14" type="ORF">GUITHDRAFT_72189</name>
</gene>
<evidence type="ECO:0000256" key="7">
    <source>
        <dbReference type="ARBA" id="ARBA00023065"/>
    </source>
</evidence>
<feature type="transmembrane region" description="Helical" evidence="11">
    <location>
        <begin position="314"/>
        <end position="335"/>
    </location>
</feature>
<evidence type="ECO:0000256" key="1">
    <source>
        <dbReference type="ARBA" id="ARBA00004141"/>
    </source>
</evidence>
<feature type="transmembrane region" description="Helical" evidence="11">
    <location>
        <begin position="25"/>
        <end position="43"/>
    </location>
</feature>
<dbReference type="HOGENOM" id="CLU_000540_5_3_1"/>
<feature type="transmembrane region" description="Helical" evidence="11">
    <location>
        <begin position="1126"/>
        <end position="1147"/>
    </location>
</feature>
<sequence>NRSLFCLESSSSIREAFIKIAEWEWFNRTVLGFIILNCILLVLDDPRIFYTRLGDCSSWSNVQPLLQVTEYLFTCLFSMEMVIKIIARGFVLHKHAYLRDPWNWIDFVVVICSLISLVPGLIQNVTVLRVARILRPLRTMTRIKGMQPLIKTVISSLRALTNVVLLLAFMMTVFGILALELAAGQLRGRCYVDPTPGANNFSESARTILMSQQIPYIAEAYNMIGSYNAGISFCNSLNPCPQFAIDGVYYNSVCSFKKWCYHDWCSEWNNNPFYEVDNFLECLVVLWETLTLEGWTTDLLYNYQASWGDWSARIYFVMWVLVGTFFVLQLALAVLSDAYLQAVEEEKSEKEMEALHEEAILKPNDVMLVVFNSFFVNLITVAIICNSILCGDDLSQCPDFPTSLNAVLDNVNLSLTIIFVIEMVLKWIALGFKQYFSDGFNVFDCFVVIASTVELIIGALSTSGSNGSSLSALRGLRILRLLRLAKSWEEMRRIMTSLGRAISSLGPVTIFWVMFMYMFALLAMQFFGGNLKYNKTDSPRSNFDSFVPSELGHGSFFIVFQIISTENWNTIMYNSMTAVGSSSPWNCLLTIFIVAFGNYIVMNLFISILLQGFGETDGEEGGKKENKSLASKMAAGFRKILANVTKKAKEMPRRLSTEFQQKLRATSAETQEALAFAASIRIHPEATSDGESEDPNLFMSIRFFGKNRKLKIANHRSFFILPRKHPVRVFVAFCIQNPIFETFILLCILITSVTLLIDAPGRTVNIPPCCSIAYENNILSTMDVVFTLVFFSEMILKLIVDGLLFHQYAYLRDSWNCLDCFVVVISMLSSFGSAASAKSFKVLRALRALRPLRVIKRNKSLKIAVVCLLSSIPAMMNVMVVVLFWFVIYAMLGVQFFRGKLYRFVNSPPDSPLLKNKPDGTSPTSSGVWLDKDYSFDNLAEALSTLFQMSTTEGWMDVMSAAVDVVEVGVTPIPNQNPWFSLYCVVHIILGAFILLNLIVAEVIKNYIRIKSMNDGITPFLTPEQQEWKEMRRAISSLKPLKRREGPSNKFRSFFYHLINHAWFEYFITFSICANVIVMLMNTYNQDECVVAIIFWINFSFSCVFVTEAVLKLIGLGPKWYFTDKWNILDFLVVLISVSTLSIDVSFPGLKPLRALRIVRVFRLVRRSKGIRQMIVTLLESMPSLWNIGVVLFLSLIIFAVMGVNLFYNVNTGQDVYGRMSDLASYSSLDSAIFLLFRQTTGEAWNGIMFYCMEYKACSKCYGPYLGDGCGNQWEGIIFHVMWQILGAYVLVQLFTAVIIENFAELSKEESSVLPMDKLQEFVEVWMELDPGAKGRISVTLVPELIKKLSPPLGLKREHITEPMLIKVRRGREQRRGRRRVR</sequence>
<dbReference type="Pfam" id="PF16905">
    <property type="entry name" value="GPHH"/>
    <property type="match status" value="1"/>
</dbReference>
<comment type="subcellular location">
    <subcellularLocation>
        <location evidence="1">Membrane</location>
        <topology evidence="1">Multi-pass membrane protein</topology>
    </subcellularLocation>
</comment>
<dbReference type="GO" id="GO:0001518">
    <property type="term" value="C:voltage-gated sodium channel complex"/>
    <property type="evidence" value="ECO:0007669"/>
    <property type="project" value="TreeGrafter"/>
</dbReference>
<keyword evidence="10" id="KW-0407">Ion channel</keyword>
<name>L1J8N9_GUITC</name>
<evidence type="ECO:0000256" key="11">
    <source>
        <dbReference type="SAM" id="Phobius"/>
    </source>
</evidence>
<evidence type="ECO:0000256" key="6">
    <source>
        <dbReference type="ARBA" id="ARBA00022989"/>
    </source>
</evidence>
<reference evidence="15" key="3">
    <citation type="submission" date="2015-06" db="UniProtKB">
        <authorList>
            <consortium name="EnsemblProtists"/>
        </authorList>
    </citation>
    <scope>IDENTIFICATION</scope>
</reference>
<dbReference type="EMBL" id="JH993004">
    <property type="protein sequence ID" value="EKX44430.1"/>
    <property type="molecule type" value="Genomic_DNA"/>
</dbReference>
<feature type="transmembrane region" description="Helical" evidence="11">
    <location>
        <begin position="71"/>
        <end position="91"/>
    </location>
</feature>
<feature type="transmembrane region" description="Helical" evidence="11">
    <location>
        <begin position="861"/>
        <end position="892"/>
    </location>
</feature>
<dbReference type="SUPFAM" id="SSF81324">
    <property type="entry name" value="Voltage-gated potassium channels"/>
    <property type="match status" value="4"/>
</dbReference>
<dbReference type="Gene3D" id="1.20.120.350">
    <property type="entry name" value="Voltage-gated potassium channels. Chain C"/>
    <property type="match status" value="4"/>
</dbReference>
<dbReference type="STRING" id="905079.L1J8N9"/>
<organism evidence="14">
    <name type="scientific">Guillardia theta (strain CCMP2712)</name>
    <name type="common">Cryptophyte</name>
    <dbReference type="NCBI Taxonomy" id="905079"/>
    <lineage>
        <taxon>Eukaryota</taxon>
        <taxon>Cryptophyceae</taxon>
        <taxon>Pyrenomonadales</taxon>
        <taxon>Geminigeraceae</taxon>
        <taxon>Guillardia</taxon>
    </lineage>
</organism>
<dbReference type="GeneID" id="17301168"/>
<keyword evidence="7" id="KW-0406">Ion transport</keyword>
<evidence type="ECO:0000313" key="16">
    <source>
        <dbReference type="Proteomes" id="UP000011087"/>
    </source>
</evidence>
<evidence type="ECO:0000256" key="9">
    <source>
        <dbReference type="ARBA" id="ARBA00023180"/>
    </source>
</evidence>
<dbReference type="InterPro" id="IPR043203">
    <property type="entry name" value="VGCC_Ca_Na"/>
</dbReference>
<keyword evidence="4" id="KW-0677">Repeat</keyword>
<dbReference type="InterPro" id="IPR031649">
    <property type="entry name" value="GPHH_dom"/>
</dbReference>
<dbReference type="PRINTS" id="PR00169">
    <property type="entry name" value="KCHANNEL"/>
</dbReference>
<feature type="domain" description="Voltage-dependent L-type calcium channel IQ-associated" evidence="13">
    <location>
        <begin position="1321"/>
        <end position="1357"/>
    </location>
</feature>
<feature type="domain" description="Ion transport" evidence="12">
    <location>
        <begin position="738"/>
        <end position="1012"/>
    </location>
</feature>
<feature type="transmembrane region" description="Helical" evidence="11">
    <location>
        <begin position="366"/>
        <end position="389"/>
    </location>
</feature>
<feature type="transmembrane region" description="Helical" evidence="11">
    <location>
        <begin position="778"/>
        <end position="800"/>
    </location>
</feature>
<dbReference type="eggNOG" id="KOG2301">
    <property type="taxonomic scope" value="Eukaryota"/>
</dbReference>
<keyword evidence="9" id="KW-0325">Glycoprotein</keyword>
<feature type="domain" description="Ion transport" evidence="12">
    <location>
        <begin position="373"/>
        <end position="616"/>
    </location>
</feature>
<keyword evidence="3 11" id="KW-0812">Transmembrane</keyword>
<keyword evidence="5" id="KW-0851">Voltage-gated channel</keyword>
<dbReference type="RefSeq" id="XP_005831410.1">
    <property type="nucleotide sequence ID" value="XM_005831353.1"/>
</dbReference>
<feature type="transmembrane region" description="Helical" evidence="11">
    <location>
        <begin position="585"/>
        <end position="610"/>
    </location>
</feature>
<feature type="transmembrane region" description="Helical" evidence="11">
    <location>
        <begin position="1185"/>
        <end position="1208"/>
    </location>
</feature>
<keyword evidence="2" id="KW-0813">Transport</keyword>
<evidence type="ECO:0000256" key="3">
    <source>
        <dbReference type="ARBA" id="ARBA00022692"/>
    </source>
</evidence>
<feature type="transmembrane region" description="Helical" evidence="11">
    <location>
        <begin position="1062"/>
        <end position="1081"/>
    </location>
</feature>
<evidence type="ECO:0000256" key="10">
    <source>
        <dbReference type="ARBA" id="ARBA00023303"/>
    </source>
</evidence>
<evidence type="ECO:0000256" key="2">
    <source>
        <dbReference type="ARBA" id="ARBA00022448"/>
    </source>
</evidence>
<feature type="transmembrane region" description="Helical" evidence="11">
    <location>
        <begin position="501"/>
        <end position="526"/>
    </location>
</feature>
<feature type="transmembrane region" description="Helical" evidence="11">
    <location>
        <begin position="1093"/>
        <end position="1114"/>
    </location>
</feature>
<evidence type="ECO:0000256" key="8">
    <source>
        <dbReference type="ARBA" id="ARBA00023136"/>
    </source>
</evidence>
<dbReference type="Gene3D" id="1.10.287.70">
    <property type="match status" value="4"/>
</dbReference>
<feature type="transmembrane region" description="Helical" evidence="11">
    <location>
        <begin position="410"/>
        <end position="428"/>
    </location>
</feature>
<proteinExistence type="predicted"/>
<dbReference type="OrthoDB" id="431720at2759"/>
<dbReference type="Gene3D" id="1.10.238.10">
    <property type="entry name" value="EF-hand"/>
    <property type="match status" value="1"/>
</dbReference>
<dbReference type="KEGG" id="gtt:GUITHDRAFT_72189"/>
<evidence type="ECO:0000313" key="15">
    <source>
        <dbReference type="EnsemblProtists" id="EKX44430"/>
    </source>
</evidence>
<accession>L1J8N9</accession>
<feature type="transmembrane region" description="Helical" evidence="11">
    <location>
        <begin position="159"/>
        <end position="179"/>
    </location>
</feature>
<feature type="transmembrane region" description="Helical" evidence="11">
    <location>
        <begin position="103"/>
        <end position="122"/>
    </location>
</feature>
<feature type="transmembrane region" description="Helical" evidence="11">
    <location>
        <begin position="820"/>
        <end position="840"/>
    </location>
</feature>
<dbReference type="InterPro" id="IPR005821">
    <property type="entry name" value="Ion_trans_dom"/>
</dbReference>
<evidence type="ECO:0000313" key="14">
    <source>
        <dbReference type="EMBL" id="EKX44430.1"/>
    </source>
</evidence>
<protein>
    <submittedName>
        <fullName evidence="14 15">Uncharacterized protein</fullName>
    </submittedName>
</protein>
<feature type="domain" description="Ion transport" evidence="12">
    <location>
        <begin position="1061"/>
        <end position="1310"/>
    </location>
</feature>
<dbReference type="FunFam" id="1.20.120.350:FF:000009">
    <property type="entry name" value="Voltage-dependent T-type calcium channel subunit alpha"/>
    <property type="match status" value="2"/>
</dbReference>
<keyword evidence="16" id="KW-1185">Reference proteome</keyword>
<feature type="non-terminal residue" evidence="14">
    <location>
        <position position="1"/>
    </location>
</feature>
<reference evidence="14 16" key="1">
    <citation type="journal article" date="2012" name="Nature">
        <title>Algal genomes reveal evolutionary mosaicism and the fate of nucleomorphs.</title>
        <authorList>
            <consortium name="DOE Joint Genome Institute"/>
            <person name="Curtis B.A."/>
            <person name="Tanifuji G."/>
            <person name="Burki F."/>
            <person name="Gruber A."/>
            <person name="Irimia M."/>
            <person name="Maruyama S."/>
            <person name="Arias M.C."/>
            <person name="Ball S.G."/>
            <person name="Gile G.H."/>
            <person name="Hirakawa Y."/>
            <person name="Hopkins J.F."/>
            <person name="Kuo A."/>
            <person name="Rensing S.A."/>
            <person name="Schmutz J."/>
            <person name="Symeonidi A."/>
            <person name="Elias M."/>
            <person name="Eveleigh R.J."/>
            <person name="Herman E.K."/>
            <person name="Klute M.J."/>
            <person name="Nakayama T."/>
            <person name="Obornik M."/>
            <person name="Reyes-Prieto A."/>
            <person name="Armbrust E.V."/>
            <person name="Aves S.J."/>
            <person name="Beiko R.G."/>
            <person name="Coutinho P."/>
            <person name="Dacks J.B."/>
            <person name="Durnford D.G."/>
            <person name="Fast N.M."/>
            <person name="Green B.R."/>
            <person name="Grisdale C.J."/>
            <person name="Hempel F."/>
            <person name="Henrissat B."/>
            <person name="Hoppner M.P."/>
            <person name="Ishida K."/>
            <person name="Kim E."/>
            <person name="Koreny L."/>
            <person name="Kroth P.G."/>
            <person name="Liu Y."/>
            <person name="Malik S.B."/>
            <person name="Maier U.G."/>
            <person name="McRose D."/>
            <person name="Mock T."/>
            <person name="Neilson J.A."/>
            <person name="Onodera N.T."/>
            <person name="Poole A.M."/>
            <person name="Pritham E.J."/>
            <person name="Richards T.A."/>
            <person name="Rocap G."/>
            <person name="Roy S.W."/>
            <person name="Sarai C."/>
            <person name="Schaack S."/>
            <person name="Shirato S."/>
            <person name="Slamovits C.H."/>
            <person name="Spencer D.F."/>
            <person name="Suzuki S."/>
            <person name="Worden A.Z."/>
            <person name="Zauner S."/>
            <person name="Barry K."/>
            <person name="Bell C."/>
            <person name="Bharti A.K."/>
            <person name="Crow J.A."/>
            <person name="Grimwood J."/>
            <person name="Kramer R."/>
            <person name="Lindquist E."/>
            <person name="Lucas S."/>
            <person name="Salamov A."/>
            <person name="McFadden G.I."/>
            <person name="Lane C.E."/>
            <person name="Keeling P.J."/>
            <person name="Gray M.W."/>
            <person name="Grigoriev I.V."/>
            <person name="Archibald J.M."/>
        </authorList>
    </citation>
    <scope>NUCLEOTIDE SEQUENCE</scope>
    <source>
        <strain evidence="14 16">CCMP2712</strain>
    </source>
</reference>